<sequence length="506" mass="56670">MEWMIEGEPKKVVNYMINALGPEQFQRTVRNEMSRESNKPLIKNVVGFTNWLRASCKELSTFDGSVFEVTKMVRLDTIQIQTTAGPLLLRRTPAWVFEQETEKSTLILSRPVMERSVYSVDAILVRACGTQGEWDLQDLAVADISTTDRIRLLRDDALEGIDPELRAATPELTPPNAEMMVAEILADRVSEAAAGLRPNEITRLEAILLEYRDVFRIAFGDDPPIRVEPLRDGATPVRICARRYPPAHMEYLDQPIQELLDHELAFINPSSRWASPPRIVAKSEPGTYRMTVDTRAVNARTDPIQWSMPILEAVLTLLEGSSCYFTLDWFRGYWQLPLLKDSQEMFSIMTYRGIITPTRVLMGGMDAVAYCQHAVEEVFRSILYHGILAWLDDILGYASDPGNLLEILERVLAAGRSFGLKLHPGKCHSFLREAAVVWKTGEWSGGATLSVTYPKTGSDAGPHRCRPASTGHLIGCARVLPYSELAAPLLKIVDDAAKRVGGRKTK</sequence>
<dbReference type="EMBL" id="NCKW01011140">
    <property type="protein sequence ID" value="POM64291.1"/>
    <property type="molecule type" value="Genomic_DNA"/>
</dbReference>
<feature type="domain" description="Reverse transcriptase" evidence="1">
    <location>
        <begin position="282"/>
        <end position="431"/>
    </location>
</feature>
<comment type="caution">
    <text evidence="2">The sequence shown here is derived from an EMBL/GenBank/DDBJ whole genome shotgun (WGS) entry which is preliminary data.</text>
</comment>
<dbReference type="OrthoDB" id="166462at2759"/>
<proteinExistence type="predicted"/>
<dbReference type="AlphaFoldDB" id="A0A2P4XFG2"/>
<dbReference type="SUPFAM" id="SSF56672">
    <property type="entry name" value="DNA/RNA polymerases"/>
    <property type="match status" value="1"/>
</dbReference>
<dbReference type="Pfam" id="PF00078">
    <property type="entry name" value="RVT_1"/>
    <property type="match status" value="1"/>
</dbReference>
<dbReference type="InterPro" id="IPR043502">
    <property type="entry name" value="DNA/RNA_pol_sf"/>
</dbReference>
<dbReference type="CDD" id="cd01647">
    <property type="entry name" value="RT_LTR"/>
    <property type="match status" value="1"/>
</dbReference>
<evidence type="ECO:0000259" key="1">
    <source>
        <dbReference type="Pfam" id="PF00078"/>
    </source>
</evidence>
<evidence type="ECO:0000313" key="3">
    <source>
        <dbReference type="Proteomes" id="UP000237271"/>
    </source>
</evidence>
<dbReference type="Gene3D" id="3.30.70.270">
    <property type="match status" value="1"/>
</dbReference>
<evidence type="ECO:0000313" key="2">
    <source>
        <dbReference type="EMBL" id="POM64291.1"/>
    </source>
</evidence>
<name>A0A2P4XFG2_9STRA</name>
<dbReference type="InterPro" id="IPR051320">
    <property type="entry name" value="Viral_Replic_Matur_Polypro"/>
</dbReference>
<organism evidence="2 3">
    <name type="scientific">Phytophthora palmivora</name>
    <dbReference type="NCBI Taxonomy" id="4796"/>
    <lineage>
        <taxon>Eukaryota</taxon>
        <taxon>Sar</taxon>
        <taxon>Stramenopiles</taxon>
        <taxon>Oomycota</taxon>
        <taxon>Peronosporomycetes</taxon>
        <taxon>Peronosporales</taxon>
        <taxon>Peronosporaceae</taxon>
        <taxon>Phytophthora</taxon>
    </lineage>
</organism>
<keyword evidence="3" id="KW-1185">Reference proteome</keyword>
<gene>
    <name evidence="2" type="ORF">PHPALM_20206</name>
</gene>
<protein>
    <submittedName>
        <fullName evidence="2">Retroelement</fullName>
    </submittedName>
</protein>
<dbReference type="Gene3D" id="3.10.10.10">
    <property type="entry name" value="HIV Type 1 Reverse Transcriptase, subunit A, domain 1"/>
    <property type="match status" value="1"/>
</dbReference>
<accession>A0A2P4XFG2</accession>
<dbReference type="PANTHER" id="PTHR33064">
    <property type="entry name" value="POL PROTEIN"/>
    <property type="match status" value="1"/>
</dbReference>
<dbReference type="PANTHER" id="PTHR33064:SF37">
    <property type="entry name" value="RIBONUCLEASE H"/>
    <property type="match status" value="1"/>
</dbReference>
<dbReference type="Proteomes" id="UP000237271">
    <property type="component" value="Unassembled WGS sequence"/>
</dbReference>
<dbReference type="InterPro" id="IPR000477">
    <property type="entry name" value="RT_dom"/>
</dbReference>
<reference evidence="2 3" key="1">
    <citation type="journal article" date="2017" name="Genome Biol. Evol.">
        <title>Phytophthora megakarya and P. palmivora, closely related causal agents of cacao black pod rot, underwent increases in genome sizes and gene numbers by different mechanisms.</title>
        <authorList>
            <person name="Ali S.S."/>
            <person name="Shao J."/>
            <person name="Lary D.J."/>
            <person name="Kronmiller B."/>
            <person name="Shen D."/>
            <person name="Strem M.D."/>
            <person name="Amoako-Attah I."/>
            <person name="Akrofi A.Y."/>
            <person name="Begoude B.A."/>
            <person name="Ten Hoopen G.M."/>
            <person name="Coulibaly K."/>
            <person name="Kebe B.I."/>
            <person name="Melnick R.L."/>
            <person name="Guiltinan M.J."/>
            <person name="Tyler B.M."/>
            <person name="Meinhardt L.W."/>
            <person name="Bailey B.A."/>
        </authorList>
    </citation>
    <scope>NUCLEOTIDE SEQUENCE [LARGE SCALE GENOMIC DNA]</scope>
    <source>
        <strain evidence="3">sbr112.9</strain>
    </source>
</reference>
<dbReference type="InterPro" id="IPR043128">
    <property type="entry name" value="Rev_trsase/Diguanyl_cyclase"/>
</dbReference>